<gene>
    <name evidence="11" type="ORF">GAYE_SCF43G5626</name>
</gene>
<evidence type="ECO:0000313" key="11">
    <source>
        <dbReference type="EMBL" id="KAK4527700.1"/>
    </source>
</evidence>
<keyword evidence="6" id="KW-0508">mRNA splicing</keyword>
<reference evidence="11 12" key="1">
    <citation type="submission" date="2022-07" db="EMBL/GenBank/DDBJ databases">
        <title>Genome-wide signatures of adaptation to extreme environments.</title>
        <authorList>
            <person name="Cho C.H."/>
            <person name="Yoon H.S."/>
        </authorList>
    </citation>
    <scope>NUCLEOTIDE SEQUENCE [LARGE SCALE GENOMIC DNA]</scope>
    <source>
        <strain evidence="11 12">108.79 E11</strain>
    </source>
</reference>
<evidence type="ECO:0000256" key="9">
    <source>
        <dbReference type="SAM" id="MobiDB-lite"/>
    </source>
</evidence>
<keyword evidence="5 8" id="KW-0175">Coiled coil</keyword>
<feature type="domain" description="CBF1-interacting co-repressor CIR N-terminal" evidence="10">
    <location>
        <begin position="11"/>
        <end position="47"/>
    </location>
</feature>
<dbReference type="PANTHER" id="PTHR16196:SF0">
    <property type="entry name" value="PRE-MRNA-SPLICING FACTOR CWC25 HOMOLOG"/>
    <property type="match status" value="1"/>
</dbReference>
<protein>
    <recommendedName>
        <fullName evidence="10">CBF1-interacting co-repressor CIR N-terminal domain-containing protein</fullName>
    </recommendedName>
</protein>
<feature type="compositionally biased region" description="Basic and acidic residues" evidence="9">
    <location>
        <begin position="233"/>
        <end position="253"/>
    </location>
</feature>
<evidence type="ECO:0000256" key="1">
    <source>
        <dbReference type="ARBA" id="ARBA00004123"/>
    </source>
</evidence>
<keyword evidence="12" id="KW-1185">Reference proteome</keyword>
<keyword evidence="7" id="KW-0539">Nucleus</keyword>
<dbReference type="InterPro" id="IPR019339">
    <property type="entry name" value="CIR_N_dom"/>
</dbReference>
<name>A0AAV9IJV6_9RHOD</name>
<dbReference type="GO" id="GO:0005684">
    <property type="term" value="C:U2-type spliceosomal complex"/>
    <property type="evidence" value="ECO:0007669"/>
    <property type="project" value="TreeGrafter"/>
</dbReference>
<keyword evidence="3" id="KW-0507">mRNA processing</keyword>
<dbReference type="EMBL" id="JANCYU010000055">
    <property type="protein sequence ID" value="KAK4527700.1"/>
    <property type="molecule type" value="Genomic_DNA"/>
</dbReference>
<dbReference type="PANTHER" id="PTHR16196">
    <property type="entry name" value="CELL CYCLE CONTROL PROTEIN CWF25"/>
    <property type="match status" value="1"/>
</dbReference>
<evidence type="ECO:0000256" key="2">
    <source>
        <dbReference type="ARBA" id="ARBA00006695"/>
    </source>
</evidence>
<dbReference type="SMART" id="SM01083">
    <property type="entry name" value="Cir_N"/>
    <property type="match status" value="1"/>
</dbReference>
<accession>A0AAV9IJV6</accession>
<evidence type="ECO:0000313" key="12">
    <source>
        <dbReference type="Proteomes" id="UP001300502"/>
    </source>
</evidence>
<feature type="coiled-coil region" evidence="8">
    <location>
        <begin position="23"/>
        <end position="54"/>
    </location>
</feature>
<evidence type="ECO:0000256" key="6">
    <source>
        <dbReference type="ARBA" id="ARBA00023187"/>
    </source>
</evidence>
<feature type="region of interest" description="Disordered" evidence="9">
    <location>
        <begin position="167"/>
        <end position="253"/>
    </location>
</feature>
<dbReference type="InterPro" id="IPR051376">
    <property type="entry name" value="CWC25_splicing_factor"/>
</dbReference>
<proteinExistence type="inferred from homology"/>
<feature type="region of interest" description="Disordered" evidence="9">
    <location>
        <begin position="271"/>
        <end position="335"/>
    </location>
</feature>
<comment type="subcellular location">
    <subcellularLocation>
        <location evidence="1">Nucleus</location>
    </subcellularLocation>
</comment>
<feature type="compositionally biased region" description="Polar residues" evidence="9">
    <location>
        <begin position="301"/>
        <end position="310"/>
    </location>
</feature>
<evidence type="ECO:0000256" key="8">
    <source>
        <dbReference type="SAM" id="Coils"/>
    </source>
</evidence>
<sequence length="378" mass="44022">MSALQFLNKKSWHTATLKNNEKVWLAEKKAEEEKKRIEELKKQLEDERHFQELRRLQVESGQLDPSVLKQQERVEWLYEWGKDKDEQEDYLLGKKSADTLLSQKGKQEEESRFQSLTQAKSSLDSSFGFRRLDMEAKLREDPLLEIKRKEIEAIQAIRSNPIKMEKLRQSLSQKQSAKSTNIKSHSDGKKRHSENHSQVDTSRKDRTEKRHRSEHSRHGVRKKTSHSHRRERRHDTSNTPKHDNRNHSEAVDKVEEMRATYSKQGYGLVVPKGASYHGWKPNEESSAPSSSSDKSKNTKSRMNTEATNSDAVKAHRSSTSREALLEEMQRDAELLENERLARVEKYRKSENGEEEAQKAIGKNKNFLVHVANEACSRR</sequence>
<dbReference type="Pfam" id="PF10197">
    <property type="entry name" value="Cir_N"/>
    <property type="match status" value="1"/>
</dbReference>
<feature type="compositionally biased region" description="Polar residues" evidence="9">
    <location>
        <begin position="169"/>
        <end position="183"/>
    </location>
</feature>
<dbReference type="Proteomes" id="UP001300502">
    <property type="component" value="Unassembled WGS sequence"/>
</dbReference>
<evidence type="ECO:0000259" key="10">
    <source>
        <dbReference type="SMART" id="SM01083"/>
    </source>
</evidence>
<comment type="caution">
    <text evidence="11">The sequence shown here is derived from an EMBL/GenBank/DDBJ whole genome shotgun (WGS) entry which is preliminary data.</text>
</comment>
<dbReference type="AlphaFoldDB" id="A0AAV9IJV6"/>
<keyword evidence="4" id="KW-0747">Spliceosome</keyword>
<dbReference type="InterPro" id="IPR022209">
    <property type="entry name" value="CWC25"/>
</dbReference>
<comment type="similarity">
    <text evidence="2">Belongs to the CWC25 family.</text>
</comment>
<feature type="compositionally biased region" description="Basic residues" evidence="9">
    <location>
        <begin position="209"/>
        <end position="232"/>
    </location>
</feature>
<organism evidence="11 12">
    <name type="scientific">Galdieria yellowstonensis</name>
    <dbReference type="NCBI Taxonomy" id="3028027"/>
    <lineage>
        <taxon>Eukaryota</taxon>
        <taxon>Rhodophyta</taxon>
        <taxon>Bangiophyceae</taxon>
        <taxon>Galdieriales</taxon>
        <taxon>Galdieriaceae</taxon>
        <taxon>Galdieria</taxon>
    </lineage>
</organism>
<evidence type="ECO:0000256" key="7">
    <source>
        <dbReference type="ARBA" id="ARBA00023242"/>
    </source>
</evidence>
<dbReference type="GO" id="GO:0000398">
    <property type="term" value="P:mRNA splicing, via spliceosome"/>
    <property type="evidence" value="ECO:0007669"/>
    <property type="project" value="TreeGrafter"/>
</dbReference>
<dbReference type="Pfam" id="PF12542">
    <property type="entry name" value="CWC25"/>
    <property type="match status" value="1"/>
</dbReference>
<evidence type="ECO:0000256" key="5">
    <source>
        <dbReference type="ARBA" id="ARBA00023054"/>
    </source>
</evidence>
<evidence type="ECO:0000256" key="3">
    <source>
        <dbReference type="ARBA" id="ARBA00022664"/>
    </source>
</evidence>
<feature type="compositionally biased region" description="Basic and acidic residues" evidence="9">
    <location>
        <begin position="323"/>
        <end position="335"/>
    </location>
</feature>
<feature type="compositionally biased region" description="Basic and acidic residues" evidence="9">
    <location>
        <begin position="194"/>
        <end position="208"/>
    </location>
</feature>
<evidence type="ECO:0000256" key="4">
    <source>
        <dbReference type="ARBA" id="ARBA00022728"/>
    </source>
</evidence>